<reference evidence="21" key="1">
    <citation type="submission" date="2025-08" db="UniProtKB">
        <authorList>
            <consortium name="Ensembl"/>
        </authorList>
    </citation>
    <scope>IDENTIFICATION</scope>
</reference>
<dbReference type="InterPro" id="IPR041641">
    <property type="entry name" value="CALCOCO1/2_Zn_UBZ1"/>
</dbReference>
<dbReference type="PANTHER" id="PTHR31915:SF5">
    <property type="entry name" value="CALCIUM-BINDING AND COILED-COIL DOMAIN-CONTAINING PROTEIN 1"/>
    <property type="match status" value="1"/>
</dbReference>
<sequence length="606" mass="67363">MEESSLSRTLSRGGVNFLNVARTYIPNTKVECHYTLPPGTMPSASDWIGIFKVEAACVRDYHTFVWSSVPDSTTDGSPIHASVQFQEPRPMDELVTLEEADGGSDILLVVPKATVLQNQLDESQQERNDLMQLKLQLEGQVAELRSRVQELDTALVTARQDHAELTEQYKGLSRSHGELTEERDILSRQQGDHVARILELEDDIQTISEKVLTKEVELDRVRDAVKALTREQEKLLGQLKEVQADKEQNEAELEPLKEQLRGAQELAASSQQKAALLGEELASAAGARDRTIAELHRSRLEVAEVTSRLAELSLHLKEEKCQWSKERAGLLQSVEAEKDKILKLSAEILRLEKAIQEERTQNQVFKTELAREKDSSLVQLSESKRELTELRSALRVLQKEKEQLQVEKQELLEYMRKLEARLEKVADEKWNEDAATEDEETTAGLSCPAPLTDSEDESPEDMRLPPYGLCERGDPSSSPAGPREASPLVVISQPAPIAPHLSGPAEDSSSDSEAEDEKSVLMAAVQSGGEEANLLLPELGSAFYDMASGFTVGPLSEASTGGPATPPWKECPICKERFPAESDKDALEDHMDGHFFFSTQDPFTFE</sequence>
<dbReference type="GO" id="GO:0008270">
    <property type="term" value="F:zinc ion binding"/>
    <property type="evidence" value="ECO:0007669"/>
    <property type="project" value="UniProtKB-KW"/>
</dbReference>
<keyword evidence="4" id="KW-0597">Phosphoprotein</keyword>
<dbReference type="CDD" id="cd21967">
    <property type="entry name" value="Zn-C2H2_CALCOCO1"/>
    <property type="match status" value="1"/>
</dbReference>
<feature type="region of interest" description="Disordered" evidence="19">
    <location>
        <begin position="429"/>
        <end position="519"/>
    </location>
</feature>
<keyword evidence="10 18" id="KW-0175">Coiled coil</keyword>
<dbReference type="Pfam" id="PF18112">
    <property type="entry name" value="Zn-C2H2_12"/>
    <property type="match status" value="1"/>
</dbReference>
<dbReference type="Proteomes" id="UP000694422">
    <property type="component" value="Unplaced"/>
</dbReference>
<evidence type="ECO:0000256" key="5">
    <source>
        <dbReference type="ARBA" id="ARBA00022687"/>
    </source>
</evidence>
<protein>
    <recommendedName>
        <fullName evidence="15">Calcium-binding and coiled-coil domain-containing protein 1</fullName>
    </recommendedName>
</protein>
<evidence type="ECO:0000256" key="11">
    <source>
        <dbReference type="ARBA" id="ARBA00023159"/>
    </source>
</evidence>
<dbReference type="GO" id="GO:0045944">
    <property type="term" value="P:positive regulation of transcription by RNA polymerase II"/>
    <property type="evidence" value="ECO:0007669"/>
    <property type="project" value="TreeGrafter"/>
</dbReference>
<feature type="coiled-coil region" evidence="18">
    <location>
        <begin position="218"/>
        <end position="266"/>
    </location>
</feature>
<keyword evidence="13" id="KW-0539">Nucleus</keyword>
<dbReference type="InterPro" id="IPR051002">
    <property type="entry name" value="UBA_autophagy_assoc_protein"/>
</dbReference>
<proteinExistence type="inferred from homology"/>
<evidence type="ECO:0000256" key="4">
    <source>
        <dbReference type="ARBA" id="ARBA00022553"/>
    </source>
</evidence>
<keyword evidence="8" id="KW-0862">Zinc</keyword>
<evidence type="ECO:0000256" key="15">
    <source>
        <dbReference type="ARBA" id="ARBA00040932"/>
    </source>
</evidence>
<keyword evidence="3" id="KW-0963">Cytoplasm</keyword>
<dbReference type="AlphaFoldDB" id="A0A8C9QAT3"/>
<dbReference type="InterPro" id="IPR041611">
    <property type="entry name" value="SKICH"/>
</dbReference>
<evidence type="ECO:0000256" key="8">
    <source>
        <dbReference type="ARBA" id="ARBA00022833"/>
    </source>
</evidence>
<organism evidence="21 22">
    <name type="scientific">Spermophilus dauricus</name>
    <name type="common">Daurian ground squirrel</name>
    <dbReference type="NCBI Taxonomy" id="99837"/>
    <lineage>
        <taxon>Eukaryota</taxon>
        <taxon>Metazoa</taxon>
        <taxon>Chordata</taxon>
        <taxon>Craniata</taxon>
        <taxon>Vertebrata</taxon>
        <taxon>Euteleostomi</taxon>
        <taxon>Mammalia</taxon>
        <taxon>Eutheria</taxon>
        <taxon>Euarchontoglires</taxon>
        <taxon>Glires</taxon>
        <taxon>Rodentia</taxon>
        <taxon>Sciuromorpha</taxon>
        <taxon>Sciuridae</taxon>
        <taxon>Xerinae</taxon>
        <taxon>Marmotini</taxon>
        <taxon>Spermophilus</taxon>
    </lineage>
</organism>
<evidence type="ECO:0000256" key="17">
    <source>
        <dbReference type="PROSITE-ProRule" id="PRU01253"/>
    </source>
</evidence>
<evidence type="ECO:0000256" key="18">
    <source>
        <dbReference type="SAM" id="Coils"/>
    </source>
</evidence>
<comment type="similarity">
    <text evidence="14">Belongs to the CALCOCO family.</text>
</comment>
<evidence type="ECO:0000256" key="9">
    <source>
        <dbReference type="ARBA" id="ARBA00023015"/>
    </source>
</evidence>
<dbReference type="GO" id="GO:0005634">
    <property type="term" value="C:nucleus"/>
    <property type="evidence" value="ECO:0007669"/>
    <property type="project" value="UniProtKB-SubCell"/>
</dbReference>
<evidence type="ECO:0000256" key="12">
    <source>
        <dbReference type="ARBA" id="ARBA00023163"/>
    </source>
</evidence>
<dbReference type="GO" id="GO:0016055">
    <property type="term" value="P:Wnt signaling pathway"/>
    <property type="evidence" value="ECO:0007669"/>
    <property type="project" value="UniProtKB-KW"/>
</dbReference>
<accession>A0A8C9QAT3</accession>
<dbReference type="GO" id="GO:0005737">
    <property type="term" value="C:cytoplasm"/>
    <property type="evidence" value="ECO:0007669"/>
    <property type="project" value="UniProtKB-SubCell"/>
</dbReference>
<evidence type="ECO:0000256" key="1">
    <source>
        <dbReference type="ARBA" id="ARBA00004123"/>
    </source>
</evidence>
<evidence type="ECO:0000256" key="6">
    <source>
        <dbReference type="ARBA" id="ARBA00022723"/>
    </source>
</evidence>
<dbReference type="Ensembl" id="ENSSDAT00000024994.1">
    <property type="protein sequence ID" value="ENSSDAP00000021876.1"/>
    <property type="gene ID" value="ENSSDAG00000019867.1"/>
</dbReference>
<feature type="coiled-coil region" evidence="18">
    <location>
        <begin position="334"/>
        <end position="428"/>
    </location>
</feature>
<dbReference type="GO" id="GO:0003713">
    <property type="term" value="F:transcription coactivator activity"/>
    <property type="evidence" value="ECO:0007669"/>
    <property type="project" value="TreeGrafter"/>
</dbReference>
<evidence type="ECO:0000256" key="14">
    <source>
        <dbReference type="ARBA" id="ARBA00037963"/>
    </source>
</evidence>
<evidence type="ECO:0000256" key="3">
    <source>
        <dbReference type="ARBA" id="ARBA00022490"/>
    </source>
</evidence>
<dbReference type="PANTHER" id="PTHR31915">
    <property type="entry name" value="SKICH DOMAIN-CONTAINING PROTEIN"/>
    <property type="match status" value="1"/>
</dbReference>
<reference evidence="21" key="2">
    <citation type="submission" date="2025-09" db="UniProtKB">
        <authorList>
            <consortium name="Ensembl"/>
        </authorList>
    </citation>
    <scope>IDENTIFICATION</scope>
</reference>
<keyword evidence="11" id="KW-0010">Activator</keyword>
<evidence type="ECO:0000256" key="13">
    <source>
        <dbReference type="ARBA" id="ARBA00023242"/>
    </source>
</evidence>
<name>A0A8C9QAT3_SPEDA</name>
<evidence type="ECO:0000256" key="2">
    <source>
        <dbReference type="ARBA" id="ARBA00004496"/>
    </source>
</evidence>
<keyword evidence="9" id="KW-0805">Transcription regulation</keyword>
<keyword evidence="22" id="KW-1185">Reference proteome</keyword>
<comment type="subcellular location">
    <subcellularLocation>
        <location evidence="2">Cytoplasm</location>
    </subcellularLocation>
    <subcellularLocation>
        <location evidence="1">Nucleus</location>
    </subcellularLocation>
</comment>
<dbReference type="Gene3D" id="2.60.40.2840">
    <property type="match status" value="1"/>
</dbReference>
<evidence type="ECO:0000256" key="10">
    <source>
        <dbReference type="ARBA" id="ARBA00023054"/>
    </source>
</evidence>
<evidence type="ECO:0000313" key="22">
    <source>
        <dbReference type="Proteomes" id="UP000694422"/>
    </source>
</evidence>
<feature type="domain" description="UBZ1-type" evidence="20">
    <location>
        <begin position="568"/>
        <end position="594"/>
    </location>
</feature>
<evidence type="ECO:0000313" key="21">
    <source>
        <dbReference type="Ensembl" id="ENSSDAP00000021876.1"/>
    </source>
</evidence>
<keyword evidence="12" id="KW-0804">Transcription</keyword>
<evidence type="ECO:0000256" key="16">
    <source>
        <dbReference type="ARBA" id="ARBA00045799"/>
    </source>
</evidence>
<dbReference type="PROSITE" id="PS51905">
    <property type="entry name" value="ZF_UBZ1"/>
    <property type="match status" value="1"/>
</dbReference>
<keyword evidence="7 17" id="KW-0863">Zinc-finger</keyword>
<keyword evidence="5" id="KW-0879">Wnt signaling pathway</keyword>
<evidence type="ECO:0000256" key="19">
    <source>
        <dbReference type="SAM" id="MobiDB-lite"/>
    </source>
</evidence>
<dbReference type="Pfam" id="PF17751">
    <property type="entry name" value="SKICH"/>
    <property type="match status" value="1"/>
</dbReference>
<evidence type="ECO:0000256" key="7">
    <source>
        <dbReference type="ARBA" id="ARBA00022771"/>
    </source>
</evidence>
<dbReference type="InterPro" id="IPR012852">
    <property type="entry name" value="CALCOCO1-like"/>
</dbReference>
<keyword evidence="6" id="KW-0479">Metal-binding</keyword>
<comment type="function">
    <text evidence="16">Functions as a coactivator for aryl hydrocarbon and nuclear receptors (NR). Recruited to promoters through its contact with the N-terminal basic helix-loop-helix-Per-Arnt-Sim (PAS) domain of transcription factors or coactivators, such as NCOA2. During ER-activation acts synergistically in combination with other NCOA2-binding proteins, such as EP300, CREBBP and CARM1. Involved in the transcriptional activation of target genes in the Wnt/CTNNB1 pathway. Functions as a secondary coactivator in LEF1-mediated transcriptional activation via its interaction with CTNNB1. Coactivator function for nuclear receptors and LEF1/CTNNB1 involves differential utilization of two different activation regions. In association with CCAR1 enhances GATA1- and MED1-mediated transcriptional activation from the gamma-globin promoter during erythroid differentiation of K562 erythroleukemia cells.</text>
</comment>
<evidence type="ECO:0000259" key="20">
    <source>
        <dbReference type="PROSITE" id="PS51905"/>
    </source>
</evidence>
<dbReference type="Gene3D" id="1.10.287.1490">
    <property type="match status" value="1"/>
</dbReference>
<dbReference type="Pfam" id="PF07888">
    <property type="entry name" value="CALCOCO1"/>
    <property type="match status" value="1"/>
</dbReference>
<feature type="coiled-coil region" evidence="18">
    <location>
        <begin position="113"/>
        <end position="182"/>
    </location>
</feature>
<dbReference type="Gene3D" id="6.20.250.40">
    <property type="match status" value="1"/>
</dbReference>